<keyword evidence="2" id="KW-1185">Reference proteome</keyword>
<evidence type="ECO:0000313" key="1">
    <source>
        <dbReference type="EMBL" id="NVO29155.1"/>
    </source>
</evidence>
<organism evidence="1 2">
    <name type="scientific">Donghicola mangrovi</name>
    <dbReference type="NCBI Taxonomy" id="2729614"/>
    <lineage>
        <taxon>Bacteria</taxon>
        <taxon>Pseudomonadati</taxon>
        <taxon>Pseudomonadota</taxon>
        <taxon>Alphaproteobacteria</taxon>
        <taxon>Rhodobacterales</taxon>
        <taxon>Roseobacteraceae</taxon>
        <taxon>Donghicola</taxon>
    </lineage>
</organism>
<gene>
    <name evidence="1" type="ORF">HJ526_17155</name>
</gene>
<dbReference type="EMBL" id="JABCJD010000011">
    <property type="protein sequence ID" value="NVO29155.1"/>
    <property type="molecule type" value="Genomic_DNA"/>
</dbReference>
<reference evidence="1 2" key="1">
    <citation type="submission" date="2020-04" db="EMBL/GenBank/DDBJ databases">
        <title>Donghicola sp., a member of the Rhodobacteraceae family isolated from mangrove forest in Thailand.</title>
        <authorList>
            <person name="Charoenyingcharoen P."/>
            <person name="Yukphan P."/>
        </authorList>
    </citation>
    <scope>NUCLEOTIDE SEQUENCE [LARGE SCALE GENOMIC DNA]</scope>
    <source>
        <strain evidence="1 2">C2-DW-16</strain>
    </source>
</reference>
<accession>A0ABX2PI18</accession>
<sequence>MEHNLDFGAEAQANHSLAVLRAQSFEKTVSGGERFSPGVFISIDPESDTKVTATSRPGELVDLSFTTRRPGRWLSLNIEMGNCNLTGRDIAGFMAKVQSEATMTFRVCLRSGHEGGFQDAFFGKRVISYAAPSTHADLMKLEERDDVPAQAPWRELMLFLPPDVRQISLKDLALFGV</sequence>
<comment type="caution">
    <text evidence="1">The sequence shown here is derived from an EMBL/GenBank/DDBJ whole genome shotgun (WGS) entry which is preliminary data.</text>
</comment>
<evidence type="ECO:0000313" key="2">
    <source>
        <dbReference type="Proteomes" id="UP000523601"/>
    </source>
</evidence>
<proteinExistence type="predicted"/>
<dbReference type="RefSeq" id="WP_176855846.1">
    <property type="nucleotide sequence ID" value="NZ_JABCJD010000011.1"/>
</dbReference>
<name>A0ABX2PI18_9RHOB</name>
<dbReference type="Proteomes" id="UP000523601">
    <property type="component" value="Unassembled WGS sequence"/>
</dbReference>
<protein>
    <submittedName>
        <fullName evidence="1">Uncharacterized protein</fullName>
    </submittedName>
</protein>